<evidence type="ECO:0000313" key="2">
    <source>
        <dbReference type="Proteomes" id="UP001060085"/>
    </source>
</evidence>
<dbReference type="Proteomes" id="UP001060085">
    <property type="component" value="Linkage Group LG08"/>
</dbReference>
<keyword evidence="2" id="KW-1185">Reference proteome</keyword>
<evidence type="ECO:0000313" key="1">
    <source>
        <dbReference type="EMBL" id="KAI5651012.1"/>
    </source>
</evidence>
<reference evidence="2" key="1">
    <citation type="journal article" date="2023" name="Nat. Plants">
        <title>Single-cell RNA sequencing provides a high-resolution roadmap for understanding the multicellular compartmentation of specialized metabolism.</title>
        <authorList>
            <person name="Sun S."/>
            <person name="Shen X."/>
            <person name="Li Y."/>
            <person name="Li Y."/>
            <person name="Wang S."/>
            <person name="Li R."/>
            <person name="Zhang H."/>
            <person name="Shen G."/>
            <person name="Guo B."/>
            <person name="Wei J."/>
            <person name="Xu J."/>
            <person name="St-Pierre B."/>
            <person name="Chen S."/>
            <person name="Sun C."/>
        </authorList>
    </citation>
    <scope>NUCLEOTIDE SEQUENCE [LARGE SCALE GENOMIC DNA]</scope>
</reference>
<organism evidence="1 2">
    <name type="scientific">Catharanthus roseus</name>
    <name type="common">Madagascar periwinkle</name>
    <name type="synonym">Vinca rosea</name>
    <dbReference type="NCBI Taxonomy" id="4058"/>
    <lineage>
        <taxon>Eukaryota</taxon>
        <taxon>Viridiplantae</taxon>
        <taxon>Streptophyta</taxon>
        <taxon>Embryophyta</taxon>
        <taxon>Tracheophyta</taxon>
        <taxon>Spermatophyta</taxon>
        <taxon>Magnoliopsida</taxon>
        <taxon>eudicotyledons</taxon>
        <taxon>Gunneridae</taxon>
        <taxon>Pentapetalae</taxon>
        <taxon>asterids</taxon>
        <taxon>lamiids</taxon>
        <taxon>Gentianales</taxon>
        <taxon>Apocynaceae</taxon>
        <taxon>Rauvolfioideae</taxon>
        <taxon>Vinceae</taxon>
        <taxon>Catharanthinae</taxon>
        <taxon>Catharanthus</taxon>
    </lineage>
</organism>
<sequence>MDAFGVVVSRIIPTISAGTGVGSQPPNASFSGLFSSAAVRSERISRASRKSLKLARPSNFVFSDESYLDYYSSGRKVRCGTCKGKIKEEKGMKKRQKMLKGLSRDLALLAEMGSDPDNALVDPVKAKMISEAAEFLQVELQKLWSEGKELKPRKEDQSRHKETLMQNMPGCETSSSSSSSESSDSDSDCEAVMDMNLLDCRPKTKQIPDASQAIPENEASTRQELLACIQSPQVKSVHQRSADAEEIKFATGMEIPCYPAGVPDPAQGISQKRSIDTISLNGSKTTPATKKIEVCIGGKCKKSGALALMEGFCRALAGNEAAVSGCKCMGKCRDGPNVRISNNFDEEGMHDHAKLPAPAANQLCIGVGLEDVDLIVDNFVRSQTKFGLAASS</sequence>
<proteinExistence type="predicted"/>
<gene>
    <name evidence="1" type="ORF">M9H77_37017</name>
</gene>
<comment type="caution">
    <text evidence="1">The sequence shown here is derived from an EMBL/GenBank/DDBJ whole genome shotgun (WGS) entry which is preliminary data.</text>
</comment>
<dbReference type="EMBL" id="CM044708">
    <property type="protein sequence ID" value="KAI5651012.1"/>
    <property type="molecule type" value="Genomic_DNA"/>
</dbReference>
<name>A0ACB9ZVM3_CATRO</name>
<protein>
    <submittedName>
        <fullName evidence="1">Uncharacterized protein</fullName>
    </submittedName>
</protein>
<accession>A0ACB9ZVM3</accession>